<dbReference type="InterPro" id="IPR011006">
    <property type="entry name" value="CheY-like_superfamily"/>
</dbReference>
<dbReference type="Proteomes" id="UP000193685">
    <property type="component" value="Unassembled WGS sequence"/>
</dbReference>
<dbReference type="SUPFAM" id="SSF55874">
    <property type="entry name" value="ATPase domain of HSP90 chaperone/DNA topoisomerase II/histidine kinase"/>
    <property type="match status" value="1"/>
</dbReference>
<dbReference type="PRINTS" id="PR00344">
    <property type="entry name" value="BCTRLSENSOR"/>
</dbReference>
<keyword evidence="3 9" id="KW-0597">Phosphoprotein</keyword>
<evidence type="ECO:0000256" key="6">
    <source>
        <dbReference type="ARBA" id="ARBA00022777"/>
    </source>
</evidence>
<organism evidence="13 14">
    <name type="scientific">Protomyces lactucae-debilis</name>
    <dbReference type="NCBI Taxonomy" id="2754530"/>
    <lineage>
        <taxon>Eukaryota</taxon>
        <taxon>Fungi</taxon>
        <taxon>Dikarya</taxon>
        <taxon>Ascomycota</taxon>
        <taxon>Taphrinomycotina</taxon>
        <taxon>Taphrinomycetes</taxon>
        <taxon>Taphrinales</taxon>
        <taxon>Protomycetaceae</taxon>
        <taxon>Protomyces</taxon>
    </lineage>
</organism>
<dbReference type="InterPro" id="IPR036097">
    <property type="entry name" value="HisK_dim/P_sf"/>
</dbReference>
<name>A0A1Y2FGF7_PROLT</name>
<dbReference type="CDD" id="cd16922">
    <property type="entry name" value="HATPase_EvgS-ArcB-TorS-like"/>
    <property type="match status" value="1"/>
</dbReference>
<evidence type="ECO:0000256" key="4">
    <source>
        <dbReference type="ARBA" id="ARBA00022679"/>
    </source>
</evidence>
<dbReference type="RefSeq" id="XP_040725593.1">
    <property type="nucleotide sequence ID" value="XM_040872143.1"/>
</dbReference>
<feature type="compositionally biased region" description="Low complexity" evidence="10">
    <location>
        <begin position="572"/>
        <end position="588"/>
    </location>
</feature>
<dbReference type="CDD" id="cd00082">
    <property type="entry name" value="HisKA"/>
    <property type="match status" value="1"/>
</dbReference>
<sequence length="800" mass="89413">MPNVFEACLRNVPTPTILLKRDLSIYYANATAERLIGHKCRDWKATGLHVSVEQFEQLVKAKTTDEALHEVVKAENHEYRLSLVDGDDGEPMFMVIVMHSELATDYRTLFDKMPMLVAQYTELDVFHNKAFLRFSGSQEREADYLSSIHPEDLPHFKKELDLDNIALADETTSAAHAHRLRGSDGAYRWVKASIFKLRKNRTVFSFDVHDLYVMASTAKDNAESLRLTELENQRLISCESTAKEGSRLKGEFLATTSHEIRTPIAGVIGMVDLLLDTELDREQRDYANSIRTSADALLTVINDVLDFSKIEAGKLQITKQPFEMTQMIKDVETMLSFMTSKKGLGLKVHIDPGPFYLWGDRGRVRQILTNLLSNAIKFTQHGSVALSVERMDGGSPTQIRIKFSVSDTGTGMTDKTIANLFRPFAQGDAGRKFGGTGLGLSICKQLTKLMDGEIGVESKINHGTTFWVILPFDKSSSKALMKQAAESSQASHRKTDSTRTSSNTDSSNGADPELYFNARLNELLNLDERQPASVATDSRRTSENDDGIYPPQIKHNESFDNPERPIMSQRPSFSHRSLSTMSSTTLKSTHQHGPDYQPGTETESSDSEVMMSPRTEALPDDDLTALPDMSLRAYSSFTNRHRDARKENRSDGASAGSSQTARRSEQNSSATTQNYKDKTILLAEDNEINCKIAMSLLRKLGYSCVTVMNGRAAVDAVDERASFDLVLMDCHMPLMDGYEATRLIRQSPNVHMRNIPVIALTASAVSGDREKCLAAGMDDYLTKPVNKKHLEKKLQKWLFN</sequence>
<keyword evidence="6" id="KW-0418">Kinase</keyword>
<reference evidence="13 14" key="1">
    <citation type="submission" date="2016-07" db="EMBL/GenBank/DDBJ databases">
        <title>Pervasive Adenine N6-methylation of Active Genes in Fungi.</title>
        <authorList>
            <consortium name="DOE Joint Genome Institute"/>
            <person name="Mondo S.J."/>
            <person name="Dannebaum R.O."/>
            <person name="Kuo R.C."/>
            <person name="Labutti K."/>
            <person name="Haridas S."/>
            <person name="Kuo A."/>
            <person name="Salamov A."/>
            <person name="Ahrendt S.R."/>
            <person name="Lipzen A."/>
            <person name="Sullivan W."/>
            <person name="Andreopoulos W.B."/>
            <person name="Clum A."/>
            <person name="Lindquist E."/>
            <person name="Daum C."/>
            <person name="Ramamoorthy G.K."/>
            <person name="Gryganskyi A."/>
            <person name="Culley D."/>
            <person name="Magnuson J.K."/>
            <person name="James T.Y."/>
            <person name="O'Malley M.A."/>
            <person name="Stajich J.E."/>
            <person name="Spatafora J.W."/>
            <person name="Visel A."/>
            <person name="Grigoriev I.V."/>
        </authorList>
    </citation>
    <scope>NUCLEOTIDE SEQUENCE [LARGE SCALE GENOMIC DNA]</scope>
    <source>
        <strain evidence="13 14">12-1054</strain>
    </source>
</reference>
<keyword evidence="4" id="KW-0808">Transferase</keyword>
<evidence type="ECO:0000256" key="3">
    <source>
        <dbReference type="ARBA" id="ARBA00022553"/>
    </source>
</evidence>
<gene>
    <name evidence="13" type="ORF">BCR37DRAFT_408403</name>
</gene>
<dbReference type="InterPro" id="IPR003594">
    <property type="entry name" value="HATPase_dom"/>
</dbReference>
<dbReference type="SMART" id="SM00448">
    <property type="entry name" value="REC"/>
    <property type="match status" value="1"/>
</dbReference>
<dbReference type="SMART" id="SM00388">
    <property type="entry name" value="HisKA"/>
    <property type="match status" value="1"/>
</dbReference>
<keyword evidence="8" id="KW-0902">Two-component regulatory system</keyword>
<proteinExistence type="predicted"/>
<dbReference type="Gene3D" id="3.30.565.10">
    <property type="entry name" value="Histidine kinase-like ATPase, C-terminal domain"/>
    <property type="match status" value="1"/>
</dbReference>
<dbReference type="PANTHER" id="PTHR45339:SF1">
    <property type="entry name" value="HYBRID SIGNAL TRANSDUCTION HISTIDINE KINASE J"/>
    <property type="match status" value="1"/>
</dbReference>
<dbReference type="FunFam" id="3.30.565.10:FF:000010">
    <property type="entry name" value="Sensor histidine kinase RcsC"/>
    <property type="match status" value="1"/>
</dbReference>
<comment type="catalytic activity">
    <reaction evidence="1">
        <text>ATP + protein L-histidine = ADP + protein N-phospho-L-histidine.</text>
        <dbReference type="EC" id="2.7.13.3"/>
    </reaction>
</comment>
<dbReference type="InterPro" id="IPR004358">
    <property type="entry name" value="Sig_transdc_His_kin-like_C"/>
</dbReference>
<dbReference type="OrthoDB" id="60033at2759"/>
<dbReference type="InterPro" id="IPR003661">
    <property type="entry name" value="HisK_dim/P_dom"/>
</dbReference>
<dbReference type="Pfam" id="PF00512">
    <property type="entry name" value="HisKA"/>
    <property type="match status" value="1"/>
</dbReference>
<keyword evidence="5" id="KW-0547">Nucleotide-binding</keyword>
<feature type="region of interest" description="Disordered" evidence="10">
    <location>
        <begin position="480"/>
        <end position="512"/>
    </location>
</feature>
<dbReference type="EMBL" id="MCFI01000008">
    <property type="protein sequence ID" value="ORY83012.1"/>
    <property type="molecule type" value="Genomic_DNA"/>
</dbReference>
<dbReference type="PROSITE" id="PS50110">
    <property type="entry name" value="RESPONSE_REGULATORY"/>
    <property type="match status" value="1"/>
</dbReference>
<dbReference type="PANTHER" id="PTHR45339">
    <property type="entry name" value="HYBRID SIGNAL TRANSDUCTION HISTIDINE KINASE J"/>
    <property type="match status" value="1"/>
</dbReference>
<evidence type="ECO:0000256" key="5">
    <source>
        <dbReference type="ARBA" id="ARBA00022741"/>
    </source>
</evidence>
<dbReference type="Gene3D" id="1.10.287.130">
    <property type="match status" value="1"/>
</dbReference>
<keyword evidence="7" id="KW-0067">ATP-binding</keyword>
<feature type="compositionally biased region" description="Polar residues" evidence="10">
    <location>
        <begin position="655"/>
        <end position="672"/>
    </location>
</feature>
<dbReference type="SMART" id="SM00387">
    <property type="entry name" value="HATPase_c"/>
    <property type="match status" value="1"/>
</dbReference>
<feature type="modified residue" description="4-aspartylphosphate" evidence="9">
    <location>
        <position position="729"/>
    </location>
</feature>
<evidence type="ECO:0000256" key="7">
    <source>
        <dbReference type="ARBA" id="ARBA00022840"/>
    </source>
</evidence>
<dbReference type="InterPro" id="IPR001789">
    <property type="entry name" value="Sig_transdc_resp-reg_receiver"/>
</dbReference>
<dbReference type="EC" id="2.7.13.3" evidence="2"/>
<dbReference type="CDD" id="cd17546">
    <property type="entry name" value="REC_hyHK_CKI1_RcsC-like"/>
    <property type="match status" value="1"/>
</dbReference>
<dbReference type="GeneID" id="63788742"/>
<feature type="compositionally biased region" description="Basic and acidic residues" evidence="10">
    <location>
        <begin position="554"/>
        <end position="563"/>
    </location>
</feature>
<dbReference type="Gene3D" id="3.30.450.20">
    <property type="entry name" value="PAS domain"/>
    <property type="match status" value="1"/>
</dbReference>
<evidence type="ECO:0000313" key="13">
    <source>
        <dbReference type="EMBL" id="ORY83012.1"/>
    </source>
</evidence>
<dbReference type="InterPro" id="IPR036890">
    <property type="entry name" value="HATPase_C_sf"/>
</dbReference>
<feature type="domain" description="Response regulatory" evidence="12">
    <location>
        <begin position="679"/>
        <end position="798"/>
    </location>
</feature>
<evidence type="ECO:0000259" key="12">
    <source>
        <dbReference type="PROSITE" id="PS50110"/>
    </source>
</evidence>
<feature type="compositionally biased region" description="Low complexity" evidence="10">
    <location>
        <begin position="498"/>
        <end position="508"/>
    </location>
</feature>
<feature type="region of interest" description="Disordered" evidence="10">
    <location>
        <begin position="638"/>
        <end position="672"/>
    </location>
</feature>
<comment type="caution">
    <text evidence="13">The sequence shown here is derived from an EMBL/GenBank/DDBJ whole genome shotgun (WGS) entry which is preliminary data.</text>
</comment>
<dbReference type="Pfam" id="PF00072">
    <property type="entry name" value="Response_reg"/>
    <property type="match status" value="1"/>
</dbReference>
<feature type="domain" description="Histidine kinase" evidence="11">
    <location>
        <begin position="255"/>
        <end position="474"/>
    </location>
</feature>
<accession>A0A1Y2FGF7</accession>
<dbReference type="FunFam" id="1.10.287.130:FF:000002">
    <property type="entry name" value="Two-component osmosensing histidine kinase"/>
    <property type="match status" value="1"/>
</dbReference>
<dbReference type="Gene3D" id="3.40.50.2300">
    <property type="match status" value="1"/>
</dbReference>
<dbReference type="GO" id="GO:0005524">
    <property type="term" value="F:ATP binding"/>
    <property type="evidence" value="ECO:0007669"/>
    <property type="project" value="UniProtKB-KW"/>
</dbReference>
<evidence type="ECO:0000256" key="8">
    <source>
        <dbReference type="ARBA" id="ARBA00023012"/>
    </source>
</evidence>
<dbReference type="STRING" id="56484.A0A1Y2FGF7"/>
<keyword evidence="14" id="KW-1185">Reference proteome</keyword>
<feature type="compositionally biased region" description="Basic and acidic residues" evidence="10">
    <location>
        <begin position="640"/>
        <end position="650"/>
    </location>
</feature>
<evidence type="ECO:0000313" key="14">
    <source>
        <dbReference type="Proteomes" id="UP000193685"/>
    </source>
</evidence>
<dbReference type="Pfam" id="PF02518">
    <property type="entry name" value="HATPase_c"/>
    <property type="match status" value="1"/>
</dbReference>
<feature type="region of interest" description="Disordered" evidence="10">
    <location>
        <begin position="527"/>
        <end position="611"/>
    </location>
</feature>
<dbReference type="AlphaFoldDB" id="A0A1Y2FGF7"/>
<protein>
    <recommendedName>
        <fullName evidence="2">histidine kinase</fullName>
        <ecNumber evidence="2">2.7.13.3</ecNumber>
    </recommendedName>
</protein>
<evidence type="ECO:0000256" key="1">
    <source>
        <dbReference type="ARBA" id="ARBA00000085"/>
    </source>
</evidence>
<evidence type="ECO:0000256" key="9">
    <source>
        <dbReference type="PROSITE-ProRule" id="PRU00169"/>
    </source>
</evidence>
<dbReference type="SUPFAM" id="SSF52172">
    <property type="entry name" value="CheY-like"/>
    <property type="match status" value="1"/>
</dbReference>
<evidence type="ECO:0000256" key="2">
    <source>
        <dbReference type="ARBA" id="ARBA00012438"/>
    </source>
</evidence>
<evidence type="ECO:0000256" key="10">
    <source>
        <dbReference type="SAM" id="MobiDB-lite"/>
    </source>
</evidence>
<dbReference type="PROSITE" id="PS50109">
    <property type="entry name" value="HIS_KIN"/>
    <property type="match status" value="1"/>
</dbReference>
<dbReference type="SUPFAM" id="SSF47384">
    <property type="entry name" value="Homodimeric domain of signal transducing histidine kinase"/>
    <property type="match status" value="1"/>
</dbReference>
<evidence type="ECO:0000259" key="11">
    <source>
        <dbReference type="PROSITE" id="PS50109"/>
    </source>
</evidence>
<dbReference type="OMA" id="KKENCMR"/>
<dbReference type="InterPro" id="IPR005467">
    <property type="entry name" value="His_kinase_dom"/>
</dbReference>
<dbReference type="GO" id="GO:0000155">
    <property type="term" value="F:phosphorelay sensor kinase activity"/>
    <property type="evidence" value="ECO:0007669"/>
    <property type="project" value="InterPro"/>
</dbReference>